<keyword evidence="1" id="KW-0732">Signal</keyword>
<proteinExistence type="predicted"/>
<dbReference type="AlphaFoldDB" id="A0A6J4VRN8"/>
<evidence type="ECO:0008006" key="3">
    <source>
        <dbReference type="Google" id="ProtNLM"/>
    </source>
</evidence>
<evidence type="ECO:0000256" key="1">
    <source>
        <dbReference type="SAM" id="SignalP"/>
    </source>
</evidence>
<accession>A0A6J4VRN8</accession>
<protein>
    <recommendedName>
        <fullName evidence="3">Abnormal spindle-like microcephaly-associated protein ASH domain-containing protein</fullName>
    </recommendedName>
</protein>
<dbReference type="PROSITE" id="PS51257">
    <property type="entry name" value="PROKAR_LIPOPROTEIN"/>
    <property type="match status" value="1"/>
</dbReference>
<feature type="chain" id="PRO_5026996486" description="Abnormal spindle-like microcephaly-associated protein ASH domain-containing protein" evidence="1">
    <location>
        <begin position="24"/>
        <end position="335"/>
    </location>
</feature>
<dbReference type="Gene3D" id="2.60.40.10">
    <property type="entry name" value="Immunoglobulins"/>
    <property type="match status" value="1"/>
</dbReference>
<name>A0A6J4VRN8_9DEIN</name>
<evidence type="ECO:0000313" key="2">
    <source>
        <dbReference type="EMBL" id="CAA9583026.1"/>
    </source>
</evidence>
<dbReference type="InterPro" id="IPR013783">
    <property type="entry name" value="Ig-like_fold"/>
</dbReference>
<feature type="signal peptide" evidence="1">
    <location>
        <begin position="1"/>
        <end position="23"/>
    </location>
</feature>
<gene>
    <name evidence="2" type="ORF">AVDCRST_MAG86-3103</name>
</gene>
<reference evidence="2" key="1">
    <citation type="submission" date="2020-02" db="EMBL/GenBank/DDBJ databases">
        <authorList>
            <person name="Meier V. D."/>
        </authorList>
    </citation>
    <scope>NUCLEOTIDE SEQUENCE</scope>
    <source>
        <strain evidence="2">AVDCRST_MAG86</strain>
    </source>
</reference>
<sequence>MYKYATLAFMWRALFTALLPTLAACTSDVSTEGPVSAEVSISAPGQNELIFSSVKSASSEARHIAFRNSGQGPLELRTLAVTGLDAAAFKLSVPALPLVIGAGEAARASVTFLPTAAGTHAASLQVGSSAPAAVSVGLYGLGSEGEQGENEPPLQAVVDTLGDTVDVGGDTLELGSSEDTIGDEVLVPLFEKAVAGPVTLKVVARYGPEEVFPYGFYTLGGAEPALNEVGRIAAEYAQELLPPVAAGGVTFDPGTVVFGVYGQASGETQSSLDNLNSGDITHALRVYPLKNRRGNLVADSYLIGLEEARNGDYQDALFVLSNVKPSRVAVPDVGD</sequence>
<organism evidence="2">
    <name type="scientific">uncultured Truepera sp</name>
    <dbReference type="NCBI Taxonomy" id="543023"/>
    <lineage>
        <taxon>Bacteria</taxon>
        <taxon>Thermotogati</taxon>
        <taxon>Deinococcota</taxon>
        <taxon>Deinococci</taxon>
        <taxon>Trueperales</taxon>
        <taxon>Trueperaceae</taxon>
        <taxon>Truepera</taxon>
        <taxon>environmental samples</taxon>
    </lineage>
</organism>
<dbReference type="EMBL" id="CADCWP010000284">
    <property type="protein sequence ID" value="CAA9583026.1"/>
    <property type="molecule type" value="Genomic_DNA"/>
</dbReference>